<dbReference type="EMBL" id="NAJM01000027">
    <property type="protein sequence ID" value="RVX69729.1"/>
    <property type="molecule type" value="Genomic_DNA"/>
</dbReference>
<feature type="chain" id="PRO_5019486502" description="Periplasmic copper-binding protein NosD beta helix domain-containing protein" evidence="1">
    <location>
        <begin position="34"/>
        <end position="364"/>
    </location>
</feature>
<dbReference type="AlphaFoldDB" id="A0A438N1X0"/>
<feature type="domain" description="Periplasmic copper-binding protein NosD beta helix" evidence="2">
    <location>
        <begin position="138"/>
        <end position="271"/>
    </location>
</feature>
<feature type="signal peptide" evidence="1">
    <location>
        <begin position="1"/>
        <end position="33"/>
    </location>
</feature>
<dbReference type="InterPro" id="IPR012334">
    <property type="entry name" value="Pectin_lyas_fold"/>
</dbReference>
<protein>
    <recommendedName>
        <fullName evidence="2">Periplasmic copper-binding protein NosD beta helix domain-containing protein</fullName>
    </recommendedName>
</protein>
<dbReference type="InterPro" id="IPR007742">
    <property type="entry name" value="NosD_dom"/>
</dbReference>
<keyword evidence="1" id="KW-0732">Signal</keyword>
<dbReference type="Proteomes" id="UP000288859">
    <property type="component" value="Unassembled WGS sequence"/>
</dbReference>
<gene>
    <name evidence="3" type="ORF">B0A52_06373</name>
</gene>
<reference evidence="3 4" key="1">
    <citation type="submission" date="2017-03" db="EMBL/GenBank/DDBJ databases">
        <title>Genomes of endolithic fungi from Antarctica.</title>
        <authorList>
            <person name="Coleine C."/>
            <person name="Masonjones S."/>
            <person name="Stajich J.E."/>
        </authorList>
    </citation>
    <scope>NUCLEOTIDE SEQUENCE [LARGE SCALE GENOMIC DNA]</scope>
    <source>
        <strain evidence="3 4">CCFEE 6314</strain>
    </source>
</reference>
<evidence type="ECO:0000313" key="4">
    <source>
        <dbReference type="Proteomes" id="UP000288859"/>
    </source>
</evidence>
<dbReference type="VEuPathDB" id="FungiDB:PV10_06222"/>
<dbReference type="InterPro" id="IPR006626">
    <property type="entry name" value="PbH1"/>
</dbReference>
<comment type="caution">
    <text evidence="3">The sequence shown here is derived from an EMBL/GenBank/DDBJ whole genome shotgun (WGS) entry which is preliminary data.</text>
</comment>
<evidence type="ECO:0000313" key="3">
    <source>
        <dbReference type="EMBL" id="RVX69729.1"/>
    </source>
</evidence>
<sequence>MAISAYGAKMKLTTTIVATLLLPIFGVVQQAFAQNSSSKVHVQAGQSIQEAIDAAEPGSHIVVEAGTYTEQLTITNDGTLLIGLGAILVPPSNMTNNTCSGLAGPDTEAGICITGADIELADFVVEHRKVMSVGTPVKDVLVTGFEVHNFTGQNIAVVGGDGVLITGNTLQDGDSYGVLTVGSNNTIIDGNTVDSADVLRFIAICMDDKGDTWVSNNQISGYYIGLCCQTANARVFGNNVTNSCAGAFVDPGVKGVHLFNNSVAQPSPNCTAESGTAGIVVGGGINSTIEFNEVEGMKTVNKTGAGIAIIDFPTGDTVAIPTDNRVIHNFAHDNDYDLALVSNGTGNVFQDNDCDTPAELCSPS</sequence>
<accession>A0A438N1X0</accession>
<dbReference type="OrthoDB" id="3488255at2759"/>
<proteinExistence type="predicted"/>
<organism evidence="3 4">
    <name type="scientific">Exophiala mesophila</name>
    <name type="common">Black yeast-like fungus</name>
    <dbReference type="NCBI Taxonomy" id="212818"/>
    <lineage>
        <taxon>Eukaryota</taxon>
        <taxon>Fungi</taxon>
        <taxon>Dikarya</taxon>
        <taxon>Ascomycota</taxon>
        <taxon>Pezizomycotina</taxon>
        <taxon>Eurotiomycetes</taxon>
        <taxon>Chaetothyriomycetidae</taxon>
        <taxon>Chaetothyriales</taxon>
        <taxon>Herpotrichiellaceae</taxon>
        <taxon>Exophiala</taxon>
    </lineage>
</organism>
<dbReference type="InterPro" id="IPR011050">
    <property type="entry name" value="Pectin_lyase_fold/virulence"/>
</dbReference>
<dbReference type="SUPFAM" id="SSF51126">
    <property type="entry name" value="Pectin lyase-like"/>
    <property type="match status" value="1"/>
</dbReference>
<dbReference type="SMART" id="SM00710">
    <property type="entry name" value="PbH1"/>
    <property type="match status" value="7"/>
</dbReference>
<evidence type="ECO:0000256" key="1">
    <source>
        <dbReference type="SAM" id="SignalP"/>
    </source>
</evidence>
<name>A0A438N1X0_EXOME</name>
<dbReference type="Pfam" id="PF05048">
    <property type="entry name" value="NosD"/>
    <property type="match status" value="1"/>
</dbReference>
<dbReference type="Gene3D" id="2.160.20.10">
    <property type="entry name" value="Single-stranded right-handed beta-helix, Pectin lyase-like"/>
    <property type="match status" value="1"/>
</dbReference>
<evidence type="ECO:0000259" key="2">
    <source>
        <dbReference type="Pfam" id="PF05048"/>
    </source>
</evidence>